<evidence type="ECO:0000313" key="2">
    <source>
        <dbReference type="EMBL" id="CRL30181.1"/>
    </source>
</evidence>
<evidence type="ECO:0000256" key="1">
    <source>
        <dbReference type="SAM" id="Phobius"/>
    </source>
</evidence>
<name>A0A0G4PV07_PENC3</name>
<feature type="transmembrane region" description="Helical" evidence="1">
    <location>
        <begin position="21"/>
        <end position="43"/>
    </location>
</feature>
<keyword evidence="1" id="KW-1133">Transmembrane helix</keyword>
<keyword evidence="1" id="KW-0812">Transmembrane</keyword>
<evidence type="ECO:0000313" key="3">
    <source>
        <dbReference type="Proteomes" id="UP000053732"/>
    </source>
</evidence>
<accession>A0A0G4PV07</accession>
<protein>
    <submittedName>
        <fullName evidence="2">Str. FM013</fullName>
    </submittedName>
</protein>
<feature type="transmembrane region" description="Helical" evidence="1">
    <location>
        <begin position="49"/>
        <end position="69"/>
    </location>
</feature>
<dbReference type="Proteomes" id="UP000053732">
    <property type="component" value="Unassembled WGS sequence"/>
</dbReference>
<proteinExistence type="predicted"/>
<organism evidence="2 3">
    <name type="scientific">Penicillium camemberti (strain FM 013)</name>
    <dbReference type="NCBI Taxonomy" id="1429867"/>
    <lineage>
        <taxon>Eukaryota</taxon>
        <taxon>Fungi</taxon>
        <taxon>Dikarya</taxon>
        <taxon>Ascomycota</taxon>
        <taxon>Pezizomycotina</taxon>
        <taxon>Eurotiomycetes</taxon>
        <taxon>Eurotiomycetidae</taxon>
        <taxon>Eurotiales</taxon>
        <taxon>Aspergillaceae</taxon>
        <taxon>Penicillium</taxon>
    </lineage>
</organism>
<dbReference type="AlphaFoldDB" id="A0A0G4PV07"/>
<reference evidence="2 3" key="1">
    <citation type="journal article" date="2014" name="Nat. Commun.">
        <title>Multiple recent horizontal transfers of a large genomic region in cheese making fungi.</title>
        <authorList>
            <person name="Cheeseman K."/>
            <person name="Ropars J."/>
            <person name="Renault P."/>
            <person name="Dupont J."/>
            <person name="Gouzy J."/>
            <person name="Branca A."/>
            <person name="Abraham A.L."/>
            <person name="Ceppi M."/>
            <person name="Conseiller E."/>
            <person name="Debuchy R."/>
            <person name="Malagnac F."/>
            <person name="Goarin A."/>
            <person name="Silar P."/>
            <person name="Lacoste S."/>
            <person name="Sallet E."/>
            <person name="Bensimon A."/>
            <person name="Giraud T."/>
            <person name="Brygoo Y."/>
        </authorList>
    </citation>
    <scope>NUCLEOTIDE SEQUENCE [LARGE SCALE GENOMIC DNA]</scope>
    <source>
        <strain evidence="3">FM 013</strain>
    </source>
</reference>
<keyword evidence="1" id="KW-0472">Membrane</keyword>
<sequence length="106" mass="12574">MQSYRLMSWLYGPFRVKEFRLFLFAILSGYVVYPTFTLALLKWLVFGEVVLLLALGHCVALTFLIGWLIDLSETEIMAHVIHMSYHWLRTLVITRIQRFPHRHHLA</sequence>
<dbReference type="EMBL" id="HG793178">
    <property type="protein sequence ID" value="CRL30181.1"/>
    <property type="molecule type" value="Genomic_DNA"/>
</dbReference>
<keyword evidence="3" id="KW-1185">Reference proteome</keyword>
<gene>
    <name evidence="2" type="ORF">PCAMFM013_S045g000047</name>
</gene>